<dbReference type="PANTHER" id="PTHR45138">
    <property type="entry name" value="REGULATORY COMPONENTS OF SENSORY TRANSDUCTION SYSTEM"/>
    <property type="match status" value="1"/>
</dbReference>
<evidence type="ECO:0000259" key="3">
    <source>
        <dbReference type="PROSITE" id="PS50887"/>
    </source>
</evidence>
<evidence type="ECO:0000313" key="4">
    <source>
        <dbReference type="EMBL" id="MDQ0396436.1"/>
    </source>
</evidence>
<dbReference type="SMART" id="SM00267">
    <property type="entry name" value="GGDEF"/>
    <property type="match status" value="1"/>
</dbReference>
<keyword evidence="5" id="KW-1185">Reference proteome</keyword>
<comment type="catalytic activity">
    <reaction evidence="2">
        <text>2 GTP = 3',3'-c-di-GMP + 2 diphosphate</text>
        <dbReference type="Rhea" id="RHEA:24898"/>
        <dbReference type="ChEBI" id="CHEBI:33019"/>
        <dbReference type="ChEBI" id="CHEBI:37565"/>
        <dbReference type="ChEBI" id="CHEBI:58805"/>
        <dbReference type="EC" id="2.7.7.65"/>
    </reaction>
</comment>
<dbReference type="PANTHER" id="PTHR45138:SF9">
    <property type="entry name" value="DIGUANYLATE CYCLASE DGCM-RELATED"/>
    <property type="match status" value="1"/>
</dbReference>
<dbReference type="Proteomes" id="UP001237448">
    <property type="component" value="Unassembled WGS sequence"/>
</dbReference>
<dbReference type="CDD" id="cd01949">
    <property type="entry name" value="GGDEF"/>
    <property type="match status" value="1"/>
</dbReference>
<dbReference type="NCBIfam" id="TIGR00254">
    <property type="entry name" value="GGDEF"/>
    <property type="match status" value="1"/>
</dbReference>
<accession>A0ABU0FPP8</accession>
<dbReference type="Gene3D" id="3.30.70.270">
    <property type="match status" value="1"/>
</dbReference>
<organism evidence="4 5">
    <name type="scientific">Labrys monachus</name>
    <dbReference type="NCBI Taxonomy" id="217067"/>
    <lineage>
        <taxon>Bacteria</taxon>
        <taxon>Pseudomonadati</taxon>
        <taxon>Pseudomonadota</taxon>
        <taxon>Alphaproteobacteria</taxon>
        <taxon>Hyphomicrobiales</taxon>
        <taxon>Xanthobacteraceae</taxon>
        <taxon>Labrys</taxon>
    </lineage>
</organism>
<name>A0ABU0FPP8_9HYPH</name>
<dbReference type="EC" id="2.7.7.65" evidence="1"/>
<dbReference type="Pfam" id="PF13188">
    <property type="entry name" value="PAS_8"/>
    <property type="match status" value="1"/>
</dbReference>
<comment type="caution">
    <text evidence="4">The sequence shown here is derived from an EMBL/GenBank/DDBJ whole genome shotgun (WGS) entry which is preliminary data.</text>
</comment>
<dbReference type="Gene3D" id="3.30.450.20">
    <property type="entry name" value="PAS domain"/>
    <property type="match status" value="1"/>
</dbReference>
<dbReference type="Pfam" id="PF00990">
    <property type="entry name" value="GGDEF"/>
    <property type="match status" value="1"/>
</dbReference>
<reference evidence="4 5" key="1">
    <citation type="submission" date="2023-07" db="EMBL/GenBank/DDBJ databases">
        <title>Genomic Encyclopedia of Type Strains, Phase IV (KMG-IV): sequencing the most valuable type-strain genomes for metagenomic binning, comparative biology and taxonomic classification.</title>
        <authorList>
            <person name="Goeker M."/>
        </authorList>
    </citation>
    <scope>NUCLEOTIDE SEQUENCE [LARGE SCALE GENOMIC DNA]</scope>
    <source>
        <strain evidence="4 5">DSM 5896</strain>
    </source>
</reference>
<dbReference type="InterPro" id="IPR029787">
    <property type="entry name" value="Nucleotide_cyclase"/>
</dbReference>
<sequence length="392" mass="42054">MKPFSLAATGLEAANWTRGPAAAAPFHIPAELAASLVRPAGKLRLVPVPALGAPRSGILLLWCEGGVPPAPAGRRPDDVASLAALFGQILYDRDVIRRQRVAGERFHDLFESVATGIIVLEGVRQIGLVNKPAADLLGIAEGEVSAAEIAVPMRNLRQRCLNAASLLEIYSPLQQDPNYAVRATWDLGGQQYDVDTHPILGSGRNGRIWLLHDVTAQHLVEQELRRLAVTDPLTGLNNRRHFFTAGRAVLEDAAAASRPAHVLMLDIDHFKSINDSYGHQVGDEVIRRVALAIRKAVGNRDLSARLGGEEFAILFRDLGFEAALEAAERLRAEVAASPVRSGVGEVGVRISIGLAEQAPGETSLDQLLARADKALYAAKGAGRDQVVSHRST</sequence>
<dbReference type="EMBL" id="JAUSVK010000001">
    <property type="protein sequence ID" value="MDQ0396436.1"/>
    <property type="molecule type" value="Genomic_DNA"/>
</dbReference>
<dbReference type="InterPro" id="IPR050469">
    <property type="entry name" value="Diguanylate_Cyclase"/>
</dbReference>
<dbReference type="InterPro" id="IPR043128">
    <property type="entry name" value="Rev_trsase/Diguanyl_cyclase"/>
</dbReference>
<protein>
    <recommendedName>
        <fullName evidence="1">diguanylate cyclase</fullName>
        <ecNumber evidence="1">2.7.7.65</ecNumber>
    </recommendedName>
</protein>
<dbReference type="PROSITE" id="PS50887">
    <property type="entry name" value="GGDEF"/>
    <property type="match status" value="1"/>
</dbReference>
<evidence type="ECO:0000313" key="5">
    <source>
        <dbReference type="Proteomes" id="UP001237448"/>
    </source>
</evidence>
<proteinExistence type="predicted"/>
<evidence type="ECO:0000256" key="2">
    <source>
        <dbReference type="ARBA" id="ARBA00034247"/>
    </source>
</evidence>
<dbReference type="RefSeq" id="WP_307436705.1">
    <property type="nucleotide sequence ID" value="NZ_JAUSVK010000001.1"/>
</dbReference>
<gene>
    <name evidence="4" type="ORF">J3R73_006228</name>
</gene>
<evidence type="ECO:0000256" key="1">
    <source>
        <dbReference type="ARBA" id="ARBA00012528"/>
    </source>
</evidence>
<dbReference type="SUPFAM" id="SSF55073">
    <property type="entry name" value="Nucleotide cyclase"/>
    <property type="match status" value="1"/>
</dbReference>
<dbReference type="InterPro" id="IPR000160">
    <property type="entry name" value="GGDEF_dom"/>
</dbReference>
<dbReference type="InterPro" id="IPR000014">
    <property type="entry name" value="PAS"/>
</dbReference>
<feature type="domain" description="GGDEF" evidence="3">
    <location>
        <begin position="258"/>
        <end position="391"/>
    </location>
</feature>